<evidence type="ECO:0000313" key="1">
    <source>
        <dbReference type="EMBL" id="KAF2286735.1"/>
    </source>
</evidence>
<protein>
    <submittedName>
        <fullName evidence="1">Uncharacterized protein</fullName>
    </submittedName>
</protein>
<keyword evidence="2" id="KW-1185">Reference proteome</keyword>
<proteinExistence type="predicted"/>
<accession>A0A6A6KEJ6</accession>
<comment type="caution">
    <text evidence="1">The sequence shown here is derived from an EMBL/GenBank/DDBJ whole genome shotgun (WGS) entry which is preliminary data.</text>
</comment>
<name>A0A6A6KEJ6_HEVBR</name>
<gene>
    <name evidence="1" type="ORF">GH714_026582</name>
</gene>
<sequence length="116" mass="12602">MDGHIKEGCFKIIGYPDWFKSKNKGQQSGFKEHKPNGASGNKVAAMVDSYDLDTLIEVPDANSKIDELSNMLGFIQQKLQIMVKGKNSVAATVVGHSRSTSYPGTSTLQSFTTFVG</sequence>
<dbReference type="EMBL" id="JAAGAX010000017">
    <property type="protein sequence ID" value="KAF2286735.1"/>
    <property type="molecule type" value="Genomic_DNA"/>
</dbReference>
<dbReference type="AlphaFoldDB" id="A0A6A6KEJ6"/>
<reference evidence="1 2" key="1">
    <citation type="journal article" date="2020" name="Mol. Plant">
        <title>The Chromosome-Based Rubber Tree Genome Provides New Insights into Spurge Genome Evolution and Rubber Biosynthesis.</title>
        <authorList>
            <person name="Liu J."/>
            <person name="Shi C."/>
            <person name="Shi C.C."/>
            <person name="Li W."/>
            <person name="Zhang Q.J."/>
            <person name="Zhang Y."/>
            <person name="Li K."/>
            <person name="Lu H.F."/>
            <person name="Shi C."/>
            <person name="Zhu S.T."/>
            <person name="Xiao Z.Y."/>
            <person name="Nan H."/>
            <person name="Yue Y."/>
            <person name="Zhu X.G."/>
            <person name="Wu Y."/>
            <person name="Hong X.N."/>
            <person name="Fan G.Y."/>
            <person name="Tong Y."/>
            <person name="Zhang D."/>
            <person name="Mao C.L."/>
            <person name="Liu Y.L."/>
            <person name="Hao S.J."/>
            <person name="Liu W.Q."/>
            <person name="Lv M.Q."/>
            <person name="Zhang H.B."/>
            <person name="Liu Y."/>
            <person name="Hu-Tang G.R."/>
            <person name="Wang J.P."/>
            <person name="Wang J.H."/>
            <person name="Sun Y.H."/>
            <person name="Ni S.B."/>
            <person name="Chen W.B."/>
            <person name="Zhang X.C."/>
            <person name="Jiao Y.N."/>
            <person name="Eichler E.E."/>
            <person name="Li G.H."/>
            <person name="Liu X."/>
            <person name="Gao L.Z."/>
        </authorList>
    </citation>
    <scope>NUCLEOTIDE SEQUENCE [LARGE SCALE GENOMIC DNA]</scope>
    <source>
        <strain evidence="2">cv. GT1</strain>
        <tissue evidence="1">Leaf</tissue>
    </source>
</reference>
<dbReference type="Proteomes" id="UP000467840">
    <property type="component" value="Chromosome 3"/>
</dbReference>
<organism evidence="1 2">
    <name type="scientific">Hevea brasiliensis</name>
    <name type="common">Para rubber tree</name>
    <name type="synonym">Siphonia brasiliensis</name>
    <dbReference type="NCBI Taxonomy" id="3981"/>
    <lineage>
        <taxon>Eukaryota</taxon>
        <taxon>Viridiplantae</taxon>
        <taxon>Streptophyta</taxon>
        <taxon>Embryophyta</taxon>
        <taxon>Tracheophyta</taxon>
        <taxon>Spermatophyta</taxon>
        <taxon>Magnoliopsida</taxon>
        <taxon>eudicotyledons</taxon>
        <taxon>Gunneridae</taxon>
        <taxon>Pentapetalae</taxon>
        <taxon>rosids</taxon>
        <taxon>fabids</taxon>
        <taxon>Malpighiales</taxon>
        <taxon>Euphorbiaceae</taxon>
        <taxon>Crotonoideae</taxon>
        <taxon>Micrandreae</taxon>
        <taxon>Hevea</taxon>
    </lineage>
</organism>
<evidence type="ECO:0000313" key="2">
    <source>
        <dbReference type="Proteomes" id="UP000467840"/>
    </source>
</evidence>